<dbReference type="GO" id="GO:0009236">
    <property type="term" value="P:cobalamin biosynthetic process"/>
    <property type="evidence" value="ECO:0007669"/>
    <property type="project" value="UniProtKB-UniPathway"/>
</dbReference>
<dbReference type="AlphaFoldDB" id="A0A7K1FG89"/>
<dbReference type="Proteomes" id="UP000460221">
    <property type="component" value="Unassembled WGS sequence"/>
</dbReference>
<protein>
    <submittedName>
        <fullName evidence="4">Cobalt-precorrin-6A reductase</fullName>
        <ecNumber evidence="4">1.3.1.106</ecNumber>
    </submittedName>
</protein>
<dbReference type="NCBIfam" id="NF005968">
    <property type="entry name" value="PRK08057.1-2"/>
    <property type="match status" value="1"/>
</dbReference>
<evidence type="ECO:0000256" key="3">
    <source>
        <dbReference type="ARBA" id="ARBA00023002"/>
    </source>
</evidence>
<dbReference type="InterPro" id="IPR003723">
    <property type="entry name" value="Precorrin-6x_reduct"/>
</dbReference>
<reference evidence="4 5" key="1">
    <citation type="submission" date="2019-11" db="EMBL/GenBank/DDBJ databases">
        <authorList>
            <person name="Jiang L.-Q."/>
        </authorList>
    </citation>
    <scope>NUCLEOTIDE SEQUENCE [LARGE SCALE GENOMIC DNA]</scope>
    <source>
        <strain evidence="4 5">YIM 132087</strain>
    </source>
</reference>
<evidence type="ECO:0000256" key="1">
    <source>
        <dbReference type="ARBA" id="ARBA00004953"/>
    </source>
</evidence>
<keyword evidence="3 4" id="KW-0560">Oxidoreductase</keyword>
<sequence>MREDPGVLIIGGTAEARGLAAVLVQTGIPVLSSLAGRVRDPALPAGEVRIGGFGGPDGLREFLRQRRFRALVDATHPFATRMSAHVAAVAPELPTLRLARPGWADHPDAAGWTWVDGPASAVQAIRATDGPLLLTTGRQTLDHYRVLTDRTVLVRVVEPPEQPLPSGWSLIRDRGPYRVEAETSLLRDHGIRVLVSKDSGGSYTAPKLDAARDLGIRVVMLTRPAAPATVLSTDSVDGALAWLWTVLH</sequence>
<proteinExistence type="predicted"/>
<dbReference type="NCBIfam" id="TIGR00715">
    <property type="entry name" value="precor6x_red"/>
    <property type="match status" value="1"/>
</dbReference>
<dbReference type="PANTHER" id="PTHR36925">
    <property type="entry name" value="COBALT-PRECORRIN-6A REDUCTASE"/>
    <property type="match status" value="1"/>
</dbReference>
<dbReference type="UniPathway" id="UPA00148"/>
<comment type="pathway">
    <text evidence="1">Cofactor biosynthesis; adenosylcobalamin biosynthesis.</text>
</comment>
<dbReference type="EMBL" id="WLYK01000001">
    <property type="protein sequence ID" value="MTD13076.1"/>
    <property type="molecule type" value="Genomic_DNA"/>
</dbReference>
<evidence type="ECO:0000313" key="5">
    <source>
        <dbReference type="Proteomes" id="UP000460221"/>
    </source>
</evidence>
<dbReference type="GO" id="GO:0016994">
    <property type="term" value="F:precorrin-6A reductase activity"/>
    <property type="evidence" value="ECO:0007669"/>
    <property type="project" value="InterPro"/>
</dbReference>
<dbReference type="PANTHER" id="PTHR36925:SF1">
    <property type="entry name" value="COBALT-PRECORRIN-6A REDUCTASE"/>
    <property type="match status" value="1"/>
</dbReference>
<dbReference type="EC" id="1.3.1.106" evidence="4"/>
<dbReference type="Pfam" id="PF02571">
    <property type="entry name" value="CbiJ"/>
    <property type="match status" value="1"/>
</dbReference>
<evidence type="ECO:0000313" key="4">
    <source>
        <dbReference type="EMBL" id="MTD13076.1"/>
    </source>
</evidence>
<dbReference type="PROSITE" id="PS51014">
    <property type="entry name" value="COBK_CBIJ"/>
    <property type="match status" value="1"/>
</dbReference>
<evidence type="ECO:0000256" key="2">
    <source>
        <dbReference type="ARBA" id="ARBA00022573"/>
    </source>
</evidence>
<comment type="caution">
    <text evidence="4">The sequence shown here is derived from an EMBL/GenBank/DDBJ whole genome shotgun (WGS) entry which is preliminary data.</text>
</comment>
<name>A0A7K1FG89_9ACTN</name>
<organism evidence="4 5">
    <name type="scientific">Nakamurella alba</name>
    <dbReference type="NCBI Taxonomy" id="2665158"/>
    <lineage>
        <taxon>Bacteria</taxon>
        <taxon>Bacillati</taxon>
        <taxon>Actinomycetota</taxon>
        <taxon>Actinomycetes</taxon>
        <taxon>Nakamurellales</taxon>
        <taxon>Nakamurellaceae</taxon>
        <taxon>Nakamurella</taxon>
    </lineage>
</organism>
<dbReference type="RefSeq" id="WP_322097453.1">
    <property type="nucleotide sequence ID" value="NZ_WLYK01000001.1"/>
</dbReference>
<accession>A0A7K1FG89</accession>
<keyword evidence="2" id="KW-0169">Cobalamin biosynthesis</keyword>
<keyword evidence="5" id="KW-1185">Reference proteome</keyword>
<gene>
    <name evidence="4" type="ORF">GIS00_03830</name>
</gene>